<dbReference type="Pfam" id="PF06568">
    <property type="entry name" value="YjiS-like"/>
    <property type="match status" value="1"/>
</dbReference>
<dbReference type="InterPro" id="IPR009506">
    <property type="entry name" value="YjiS-like"/>
</dbReference>
<reference evidence="2 3" key="1">
    <citation type="journal article" date="2015" name="Genome Announc.">
        <title>Complete Genome Sequence of Methylobacterium aquaticum Strain 22A, Isolated from Racomitrium japonicum Moss.</title>
        <authorList>
            <person name="Tani A."/>
            <person name="Ogura Y."/>
            <person name="Hayashi T."/>
            <person name="Kimbara K."/>
        </authorList>
    </citation>
    <scope>NUCLEOTIDE SEQUENCE [LARGE SCALE GENOMIC DNA]</scope>
    <source>
        <strain evidence="2 3">MA-22A</strain>
    </source>
</reference>
<dbReference type="RefSeq" id="WP_060845415.1">
    <property type="nucleotide sequence ID" value="NZ_AP014704.1"/>
</dbReference>
<name>A0A0C6FFL5_9HYPH</name>
<dbReference type="Proteomes" id="UP000061432">
    <property type="component" value="Chromosome"/>
</dbReference>
<dbReference type="STRING" id="270351.Maq22A_c01480"/>
<gene>
    <name evidence="2" type="ORF">Maq22A_c01480</name>
</gene>
<evidence type="ECO:0000259" key="1">
    <source>
        <dbReference type="Pfam" id="PF06568"/>
    </source>
</evidence>
<dbReference type="OrthoDB" id="8399238at2"/>
<reference evidence="3" key="2">
    <citation type="submission" date="2015-01" db="EMBL/GenBank/DDBJ databases">
        <title>Complete genome sequence of Methylobacterium aquaticum strain 22A.</title>
        <authorList>
            <person name="Tani A."/>
            <person name="Ogura Y."/>
            <person name="Hayashi T."/>
        </authorList>
    </citation>
    <scope>NUCLEOTIDE SEQUENCE [LARGE SCALE GENOMIC DNA]</scope>
    <source>
        <strain evidence="3">MA-22A</strain>
    </source>
</reference>
<evidence type="ECO:0000313" key="3">
    <source>
        <dbReference type="Proteomes" id="UP000061432"/>
    </source>
</evidence>
<dbReference type="AlphaFoldDB" id="A0A0C6FFL5"/>
<accession>A0A0C6FFL5</accession>
<evidence type="ECO:0000313" key="2">
    <source>
        <dbReference type="EMBL" id="BAQ43794.1"/>
    </source>
</evidence>
<protein>
    <recommendedName>
        <fullName evidence="1">YjiS-like domain-containing protein</fullName>
    </recommendedName>
</protein>
<dbReference type="EMBL" id="AP014704">
    <property type="protein sequence ID" value="BAQ43794.1"/>
    <property type="molecule type" value="Genomic_DNA"/>
</dbReference>
<organism evidence="2 3">
    <name type="scientific">Methylobacterium aquaticum</name>
    <dbReference type="NCBI Taxonomy" id="270351"/>
    <lineage>
        <taxon>Bacteria</taxon>
        <taxon>Pseudomonadati</taxon>
        <taxon>Pseudomonadota</taxon>
        <taxon>Alphaproteobacteria</taxon>
        <taxon>Hyphomicrobiales</taxon>
        <taxon>Methylobacteriaceae</taxon>
        <taxon>Methylobacterium</taxon>
    </lineage>
</organism>
<sequence length="76" mass="8720">MTSLVAGRGNLRLVPTLRLAPARRRDPVALIERLELWADRRRERRALIACPDGLLKDVGLSRADAMREADKPFWRD</sequence>
<feature type="domain" description="YjiS-like" evidence="1">
    <location>
        <begin position="30"/>
        <end position="65"/>
    </location>
</feature>
<proteinExistence type="predicted"/>
<dbReference type="PATRIC" id="fig|270351.10.peg.297"/>
<dbReference type="KEGG" id="maqu:Maq22A_c01480"/>